<name>A0A2K2CB31_POPTR</name>
<keyword evidence="2" id="KW-1185">Reference proteome</keyword>
<organism evidence="1 2">
    <name type="scientific">Populus trichocarpa</name>
    <name type="common">Western balsam poplar</name>
    <name type="synonym">Populus balsamifera subsp. trichocarpa</name>
    <dbReference type="NCBI Taxonomy" id="3694"/>
    <lineage>
        <taxon>Eukaryota</taxon>
        <taxon>Viridiplantae</taxon>
        <taxon>Streptophyta</taxon>
        <taxon>Embryophyta</taxon>
        <taxon>Tracheophyta</taxon>
        <taxon>Spermatophyta</taxon>
        <taxon>Magnoliopsida</taxon>
        <taxon>eudicotyledons</taxon>
        <taxon>Gunneridae</taxon>
        <taxon>Pentapetalae</taxon>
        <taxon>rosids</taxon>
        <taxon>fabids</taxon>
        <taxon>Malpighiales</taxon>
        <taxon>Salicaceae</taxon>
        <taxon>Saliceae</taxon>
        <taxon>Populus</taxon>
    </lineage>
</organism>
<sequence length="88" mass="10263">MQVSPCQRELLSKNNCVSIRFPNKYLFTTDLIYRSLYKFRPQKEQLIVVSTDLLYSEKASTFLFKQKTWSVMQEASCFLKALARSAAL</sequence>
<protein>
    <submittedName>
        <fullName evidence="1">Uncharacterized protein</fullName>
    </submittedName>
</protein>
<gene>
    <name evidence="1" type="ORF">POPTR_001G399300</name>
</gene>
<evidence type="ECO:0000313" key="1">
    <source>
        <dbReference type="EMBL" id="PNT59240.1"/>
    </source>
</evidence>
<proteinExistence type="predicted"/>
<reference evidence="1 2" key="1">
    <citation type="journal article" date="2006" name="Science">
        <title>The genome of black cottonwood, Populus trichocarpa (Torr. &amp; Gray).</title>
        <authorList>
            <person name="Tuskan G.A."/>
            <person name="Difazio S."/>
            <person name="Jansson S."/>
            <person name="Bohlmann J."/>
            <person name="Grigoriev I."/>
            <person name="Hellsten U."/>
            <person name="Putnam N."/>
            <person name="Ralph S."/>
            <person name="Rombauts S."/>
            <person name="Salamov A."/>
            <person name="Schein J."/>
            <person name="Sterck L."/>
            <person name="Aerts A."/>
            <person name="Bhalerao R.R."/>
            <person name="Bhalerao R.P."/>
            <person name="Blaudez D."/>
            <person name="Boerjan W."/>
            <person name="Brun A."/>
            <person name="Brunner A."/>
            <person name="Busov V."/>
            <person name="Campbell M."/>
            <person name="Carlson J."/>
            <person name="Chalot M."/>
            <person name="Chapman J."/>
            <person name="Chen G.L."/>
            <person name="Cooper D."/>
            <person name="Coutinho P.M."/>
            <person name="Couturier J."/>
            <person name="Covert S."/>
            <person name="Cronk Q."/>
            <person name="Cunningham R."/>
            <person name="Davis J."/>
            <person name="Degroeve S."/>
            <person name="Dejardin A."/>
            <person name="Depamphilis C."/>
            <person name="Detter J."/>
            <person name="Dirks B."/>
            <person name="Dubchak I."/>
            <person name="Duplessis S."/>
            <person name="Ehlting J."/>
            <person name="Ellis B."/>
            <person name="Gendler K."/>
            <person name="Goodstein D."/>
            <person name="Gribskov M."/>
            <person name="Grimwood J."/>
            <person name="Groover A."/>
            <person name="Gunter L."/>
            <person name="Hamberger B."/>
            <person name="Heinze B."/>
            <person name="Helariutta Y."/>
            <person name="Henrissat B."/>
            <person name="Holligan D."/>
            <person name="Holt R."/>
            <person name="Huang W."/>
            <person name="Islam-Faridi N."/>
            <person name="Jones S."/>
            <person name="Jones-Rhoades M."/>
            <person name="Jorgensen R."/>
            <person name="Joshi C."/>
            <person name="Kangasjarvi J."/>
            <person name="Karlsson J."/>
            <person name="Kelleher C."/>
            <person name="Kirkpatrick R."/>
            <person name="Kirst M."/>
            <person name="Kohler A."/>
            <person name="Kalluri U."/>
            <person name="Larimer F."/>
            <person name="Leebens-Mack J."/>
            <person name="Leple J.C."/>
            <person name="Locascio P."/>
            <person name="Lou Y."/>
            <person name="Lucas S."/>
            <person name="Martin F."/>
            <person name="Montanini B."/>
            <person name="Napoli C."/>
            <person name="Nelson D.R."/>
            <person name="Nelson C."/>
            <person name="Nieminen K."/>
            <person name="Nilsson O."/>
            <person name="Pereda V."/>
            <person name="Peter G."/>
            <person name="Philippe R."/>
            <person name="Pilate G."/>
            <person name="Poliakov A."/>
            <person name="Razumovskaya J."/>
            <person name="Richardson P."/>
            <person name="Rinaldi C."/>
            <person name="Ritland K."/>
            <person name="Rouze P."/>
            <person name="Ryaboy D."/>
            <person name="Schmutz J."/>
            <person name="Schrader J."/>
            <person name="Segerman B."/>
            <person name="Shin H."/>
            <person name="Siddiqui A."/>
            <person name="Sterky F."/>
            <person name="Terry A."/>
            <person name="Tsai C.J."/>
            <person name="Uberbacher E."/>
            <person name="Unneberg P."/>
            <person name="Vahala J."/>
            <person name="Wall K."/>
            <person name="Wessler S."/>
            <person name="Yang G."/>
            <person name="Yin T."/>
            <person name="Douglas C."/>
            <person name="Marra M."/>
            <person name="Sandberg G."/>
            <person name="Van de Peer Y."/>
            <person name="Rokhsar D."/>
        </authorList>
    </citation>
    <scope>NUCLEOTIDE SEQUENCE [LARGE SCALE GENOMIC DNA]</scope>
    <source>
        <strain evidence="2">cv. Nisqually</strain>
    </source>
</reference>
<dbReference type="EMBL" id="CM009290">
    <property type="protein sequence ID" value="PNT59240.1"/>
    <property type="molecule type" value="Genomic_DNA"/>
</dbReference>
<dbReference type="InParanoid" id="A0A2K2CB31"/>
<accession>A0A2K2CB31</accession>
<dbReference type="AlphaFoldDB" id="A0A2K2CB31"/>
<dbReference type="Proteomes" id="UP000006729">
    <property type="component" value="Chromosome 1"/>
</dbReference>
<evidence type="ECO:0000313" key="2">
    <source>
        <dbReference type="Proteomes" id="UP000006729"/>
    </source>
</evidence>